<proteinExistence type="predicted"/>
<evidence type="ECO:0000313" key="3">
    <source>
        <dbReference type="Proteomes" id="UP001293593"/>
    </source>
</evidence>
<feature type="domain" description="UspA" evidence="1">
    <location>
        <begin position="9"/>
        <end position="154"/>
    </location>
</feature>
<dbReference type="InterPro" id="IPR006016">
    <property type="entry name" value="UspA"/>
</dbReference>
<organism evidence="2 3">
    <name type="scientific">Acacia crassicarpa</name>
    <name type="common">northern wattle</name>
    <dbReference type="NCBI Taxonomy" id="499986"/>
    <lineage>
        <taxon>Eukaryota</taxon>
        <taxon>Viridiplantae</taxon>
        <taxon>Streptophyta</taxon>
        <taxon>Embryophyta</taxon>
        <taxon>Tracheophyta</taxon>
        <taxon>Spermatophyta</taxon>
        <taxon>Magnoliopsida</taxon>
        <taxon>eudicotyledons</taxon>
        <taxon>Gunneridae</taxon>
        <taxon>Pentapetalae</taxon>
        <taxon>rosids</taxon>
        <taxon>fabids</taxon>
        <taxon>Fabales</taxon>
        <taxon>Fabaceae</taxon>
        <taxon>Caesalpinioideae</taxon>
        <taxon>mimosoid clade</taxon>
        <taxon>Acacieae</taxon>
        <taxon>Acacia</taxon>
    </lineage>
</organism>
<evidence type="ECO:0000313" key="2">
    <source>
        <dbReference type="EMBL" id="KAK4282491.1"/>
    </source>
</evidence>
<dbReference type="AlphaFoldDB" id="A0AAE1N486"/>
<dbReference type="PANTHER" id="PTHR46553:SF3">
    <property type="entry name" value="ADENINE NUCLEOTIDE ALPHA HYDROLASES-LIKE SUPERFAMILY PROTEIN"/>
    <property type="match status" value="1"/>
</dbReference>
<evidence type="ECO:0000259" key="1">
    <source>
        <dbReference type="Pfam" id="PF00582"/>
    </source>
</evidence>
<dbReference type="InterPro" id="IPR006015">
    <property type="entry name" value="Universal_stress_UspA"/>
</dbReference>
<dbReference type="Gene3D" id="3.40.50.620">
    <property type="entry name" value="HUPs"/>
    <property type="match status" value="1"/>
</dbReference>
<dbReference type="InterPro" id="IPR014729">
    <property type="entry name" value="Rossmann-like_a/b/a_fold"/>
</dbReference>
<name>A0AAE1N486_9FABA</name>
<dbReference type="PANTHER" id="PTHR46553">
    <property type="entry name" value="ADENINE NUCLEOTIDE ALPHA HYDROLASES-LIKE SUPERFAMILY PROTEIN"/>
    <property type="match status" value="1"/>
</dbReference>
<dbReference type="PRINTS" id="PR01438">
    <property type="entry name" value="UNVRSLSTRESS"/>
</dbReference>
<dbReference type="Pfam" id="PF00582">
    <property type="entry name" value="Usp"/>
    <property type="match status" value="1"/>
</dbReference>
<sequence>MATSEKPVMVVGIDEHDHSTYALEWTLDHFFANGPNSVFKLLLVHSKPTAASAVGLVGPGAADALPVIDADLRKIAARVVEKAKKTCANKSLNDVAVEVVEGDPRNVLCDAVERHDASVLVVGSHGYGTIKRAVLGSVSDYCAHHAHCTVMIVKKPKTKH</sequence>
<dbReference type="CDD" id="cd23659">
    <property type="entry name" value="USP_At3g01520-like"/>
    <property type="match status" value="1"/>
</dbReference>
<reference evidence="2" key="1">
    <citation type="submission" date="2023-10" db="EMBL/GenBank/DDBJ databases">
        <title>Chromosome-level genome of the transformable northern wattle, Acacia crassicarpa.</title>
        <authorList>
            <person name="Massaro I."/>
            <person name="Sinha N.R."/>
            <person name="Poethig S."/>
            <person name="Leichty A.R."/>
        </authorList>
    </citation>
    <scope>NUCLEOTIDE SEQUENCE</scope>
    <source>
        <strain evidence="2">Acra3RX</strain>
        <tissue evidence="2">Leaf</tissue>
    </source>
</reference>
<dbReference type="Proteomes" id="UP001293593">
    <property type="component" value="Unassembled WGS sequence"/>
</dbReference>
<dbReference type="SUPFAM" id="SSF52402">
    <property type="entry name" value="Adenine nucleotide alpha hydrolases-like"/>
    <property type="match status" value="1"/>
</dbReference>
<dbReference type="EMBL" id="JAWXYG010000002">
    <property type="protein sequence ID" value="KAK4282491.1"/>
    <property type="molecule type" value="Genomic_DNA"/>
</dbReference>
<accession>A0AAE1N486</accession>
<protein>
    <recommendedName>
        <fullName evidence="1">UspA domain-containing protein</fullName>
    </recommendedName>
</protein>
<comment type="caution">
    <text evidence="2">The sequence shown here is derived from an EMBL/GenBank/DDBJ whole genome shotgun (WGS) entry which is preliminary data.</text>
</comment>
<keyword evidence="3" id="KW-1185">Reference proteome</keyword>
<gene>
    <name evidence="2" type="ORF">QN277_013861</name>
</gene>